<dbReference type="SUPFAM" id="SSF161093">
    <property type="entry name" value="MgtE membrane domain-like"/>
    <property type="match status" value="1"/>
</dbReference>
<sequence length="453" mass="49640">MASQSELNEEHTGLQILQEVLDSGTLQQVARMLNALRPAEIAHLLESLPLEEREIVWGLVADDCEGEVLVELADEVREDLVSKMDKEELLAAAEGMDTDDLADLLQDLPKTVTWELLDSLDNQRRERLESVLYYPEDTAGGLMNTDTITVRAEVTLDVVMRYLRRRKNKIPSQTDSLIVVNREDKYLGVLSITNLLTHEPADTVAEVMSLDVKPIPATWSERKVANRFEQHDLISAPVVSNEGKLLGRITIDDVVDVIREEGEHHFMGRAGLSEDADMFAPVVVSARRRALWLGVNLITAFLASWVIGLFEHTIEQIVALAVLMPIVASMGGVAGSQTLTLAIRGLALGQLSDTNARGLILKEMAVSLLNSLIWSVVVGVMVWLWFDSIDIALLIAAALTINLLFAAFTGAALPLLLDRLKIDPALAGGVLLTTVTDVVGFLAFLGLATLFLL</sequence>
<proteinExistence type="inferred from homology"/>
<dbReference type="InterPro" id="IPR000644">
    <property type="entry name" value="CBS_dom"/>
</dbReference>
<evidence type="ECO:0000256" key="5">
    <source>
        <dbReference type="ARBA" id="ARBA00022842"/>
    </source>
</evidence>
<dbReference type="Pfam" id="PF00571">
    <property type="entry name" value="CBS"/>
    <property type="match status" value="2"/>
</dbReference>
<dbReference type="InterPro" id="IPR006668">
    <property type="entry name" value="Mg_transptr_MgtE_intracell_dom"/>
</dbReference>
<dbReference type="GO" id="GO:0015095">
    <property type="term" value="F:magnesium ion transmembrane transporter activity"/>
    <property type="evidence" value="ECO:0007669"/>
    <property type="project" value="InterPro"/>
</dbReference>
<dbReference type="SMART" id="SM00116">
    <property type="entry name" value="CBS"/>
    <property type="match status" value="2"/>
</dbReference>
<dbReference type="Pfam" id="PF01769">
    <property type="entry name" value="MgtE"/>
    <property type="match status" value="1"/>
</dbReference>
<evidence type="ECO:0000256" key="7">
    <source>
        <dbReference type="ARBA" id="ARBA00023136"/>
    </source>
</evidence>
<evidence type="ECO:0000256" key="6">
    <source>
        <dbReference type="ARBA" id="ARBA00022989"/>
    </source>
</evidence>
<dbReference type="InterPro" id="IPR036739">
    <property type="entry name" value="SLC41_membr_dom_sf"/>
</dbReference>
<keyword evidence="4 8" id="KW-0812">Transmembrane</keyword>
<keyword evidence="5" id="KW-0460">Magnesium</keyword>
<evidence type="ECO:0000256" key="4">
    <source>
        <dbReference type="ARBA" id="ARBA00022692"/>
    </source>
</evidence>
<feature type="transmembrane region" description="Helical" evidence="8">
    <location>
        <begin position="429"/>
        <end position="452"/>
    </location>
</feature>
<gene>
    <name evidence="10" type="ORF">MNBD_GAMMA26-438</name>
</gene>
<dbReference type="SUPFAM" id="SSF158791">
    <property type="entry name" value="MgtE N-terminal domain-like"/>
    <property type="match status" value="1"/>
</dbReference>
<keyword evidence="6 8" id="KW-1133">Transmembrane helix</keyword>
<comment type="similarity">
    <text evidence="2">Belongs to the SLC41A transporter family.</text>
</comment>
<evidence type="ECO:0000256" key="2">
    <source>
        <dbReference type="ARBA" id="ARBA00009749"/>
    </source>
</evidence>
<reference evidence="10" key="1">
    <citation type="submission" date="2018-06" db="EMBL/GenBank/DDBJ databases">
        <authorList>
            <person name="Zhirakovskaya E."/>
        </authorList>
    </citation>
    <scope>NUCLEOTIDE SEQUENCE</scope>
</reference>
<dbReference type="SUPFAM" id="SSF54631">
    <property type="entry name" value="CBS-domain pair"/>
    <property type="match status" value="1"/>
</dbReference>
<dbReference type="PANTHER" id="PTHR43773">
    <property type="entry name" value="MAGNESIUM TRANSPORTER MGTE"/>
    <property type="match status" value="1"/>
</dbReference>
<keyword evidence="3" id="KW-0813">Transport</keyword>
<feature type="domain" description="CBS" evidence="9">
    <location>
        <begin position="143"/>
        <end position="206"/>
    </location>
</feature>
<dbReference type="InterPro" id="IPR006667">
    <property type="entry name" value="SLC41_membr_dom"/>
</dbReference>
<evidence type="ECO:0000313" key="10">
    <source>
        <dbReference type="EMBL" id="VAX06678.1"/>
    </source>
</evidence>
<dbReference type="Gene3D" id="1.10.357.20">
    <property type="entry name" value="SLC41 divalent cation transporters, integral membrane domain"/>
    <property type="match status" value="1"/>
</dbReference>
<dbReference type="InterPro" id="IPR038076">
    <property type="entry name" value="MgtE_N_sf"/>
</dbReference>
<name>A0A3B1B5N1_9ZZZZ</name>
<dbReference type="CDD" id="cd04606">
    <property type="entry name" value="CBS_pair_Mg_transporter"/>
    <property type="match status" value="1"/>
</dbReference>
<feature type="domain" description="CBS" evidence="9">
    <location>
        <begin position="208"/>
        <end position="264"/>
    </location>
</feature>
<evidence type="ECO:0000256" key="1">
    <source>
        <dbReference type="ARBA" id="ARBA00004141"/>
    </source>
</evidence>
<dbReference type="NCBIfam" id="TIGR00400">
    <property type="entry name" value="mgtE"/>
    <property type="match status" value="1"/>
</dbReference>
<dbReference type="Gene3D" id="3.10.580.10">
    <property type="entry name" value="CBS-domain"/>
    <property type="match status" value="1"/>
</dbReference>
<feature type="transmembrane region" description="Helical" evidence="8">
    <location>
        <begin position="364"/>
        <end position="386"/>
    </location>
</feature>
<dbReference type="InterPro" id="IPR046342">
    <property type="entry name" value="CBS_dom_sf"/>
</dbReference>
<evidence type="ECO:0000259" key="9">
    <source>
        <dbReference type="PROSITE" id="PS51371"/>
    </source>
</evidence>
<dbReference type="InterPro" id="IPR006669">
    <property type="entry name" value="MgtE_transporter"/>
</dbReference>
<accession>A0A3B1B5N1</accession>
<dbReference type="PROSITE" id="PS51371">
    <property type="entry name" value="CBS"/>
    <property type="match status" value="2"/>
</dbReference>
<comment type="subcellular location">
    <subcellularLocation>
        <location evidence="1">Membrane</location>
        <topology evidence="1">Multi-pass membrane protein</topology>
    </subcellularLocation>
</comment>
<feature type="transmembrane region" description="Helical" evidence="8">
    <location>
        <begin position="392"/>
        <end position="417"/>
    </location>
</feature>
<feature type="transmembrane region" description="Helical" evidence="8">
    <location>
        <begin position="316"/>
        <end position="343"/>
    </location>
</feature>
<dbReference type="EMBL" id="UOFX01000016">
    <property type="protein sequence ID" value="VAX06678.1"/>
    <property type="molecule type" value="Genomic_DNA"/>
</dbReference>
<evidence type="ECO:0000256" key="3">
    <source>
        <dbReference type="ARBA" id="ARBA00022448"/>
    </source>
</evidence>
<dbReference type="AlphaFoldDB" id="A0A3B1B5N1"/>
<dbReference type="SMART" id="SM00924">
    <property type="entry name" value="MgtE_N"/>
    <property type="match status" value="1"/>
</dbReference>
<evidence type="ECO:0000256" key="8">
    <source>
        <dbReference type="SAM" id="Phobius"/>
    </source>
</evidence>
<dbReference type="GO" id="GO:0016020">
    <property type="term" value="C:membrane"/>
    <property type="evidence" value="ECO:0007669"/>
    <property type="project" value="UniProtKB-SubCell"/>
</dbReference>
<dbReference type="PANTHER" id="PTHR43773:SF1">
    <property type="entry name" value="MAGNESIUM TRANSPORTER MGTE"/>
    <property type="match status" value="1"/>
</dbReference>
<dbReference type="Pfam" id="PF03448">
    <property type="entry name" value="MgtE_N"/>
    <property type="match status" value="1"/>
</dbReference>
<dbReference type="Gene3D" id="1.25.60.10">
    <property type="entry name" value="MgtE N-terminal domain-like"/>
    <property type="match status" value="1"/>
</dbReference>
<organism evidence="10">
    <name type="scientific">hydrothermal vent metagenome</name>
    <dbReference type="NCBI Taxonomy" id="652676"/>
    <lineage>
        <taxon>unclassified sequences</taxon>
        <taxon>metagenomes</taxon>
        <taxon>ecological metagenomes</taxon>
    </lineage>
</organism>
<protein>
    <submittedName>
        <fullName evidence="10">Mg/Co/Ni transporter MgtE, CBS domain-containing</fullName>
    </submittedName>
</protein>
<keyword evidence="7 8" id="KW-0472">Membrane</keyword>
<feature type="transmembrane region" description="Helical" evidence="8">
    <location>
        <begin position="290"/>
        <end position="310"/>
    </location>
</feature>